<protein>
    <submittedName>
        <fullName evidence="1">Uncharacterized protein</fullName>
    </submittedName>
</protein>
<gene>
    <name evidence="1" type="ORF">J2Z66_000675</name>
</gene>
<dbReference type="EMBL" id="JAGGLB010000002">
    <property type="protein sequence ID" value="MBP1989080.1"/>
    <property type="molecule type" value="Genomic_DNA"/>
</dbReference>
<evidence type="ECO:0000313" key="2">
    <source>
        <dbReference type="Proteomes" id="UP001519287"/>
    </source>
</evidence>
<dbReference type="RefSeq" id="WP_209969897.1">
    <property type="nucleotide sequence ID" value="NZ_JAGGLB010000002.1"/>
</dbReference>
<accession>A0ABS4IPJ0</accession>
<proteinExistence type="predicted"/>
<dbReference type="Proteomes" id="UP001519287">
    <property type="component" value="Unassembled WGS sequence"/>
</dbReference>
<sequence>MINEELQKQAEMYMEIEKYKMKQEEKAIKQIQESTKKIKEAEKGKTK</sequence>
<reference evidence="1 2" key="1">
    <citation type="submission" date="2021-03" db="EMBL/GenBank/DDBJ databases">
        <title>Genomic Encyclopedia of Type Strains, Phase IV (KMG-IV): sequencing the most valuable type-strain genomes for metagenomic binning, comparative biology and taxonomic classification.</title>
        <authorList>
            <person name="Goeker M."/>
        </authorList>
    </citation>
    <scope>NUCLEOTIDE SEQUENCE [LARGE SCALE GENOMIC DNA]</scope>
    <source>
        <strain evidence="1 2">DSM 26048</strain>
    </source>
</reference>
<comment type="caution">
    <text evidence="1">The sequence shown here is derived from an EMBL/GenBank/DDBJ whole genome shotgun (WGS) entry which is preliminary data.</text>
</comment>
<keyword evidence="2" id="KW-1185">Reference proteome</keyword>
<evidence type="ECO:0000313" key="1">
    <source>
        <dbReference type="EMBL" id="MBP1989080.1"/>
    </source>
</evidence>
<name>A0ABS4IPJ0_9BACL</name>
<organism evidence="1 2">
    <name type="scientific">Paenibacillus eucommiae</name>
    <dbReference type="NCBI Taxonomy" id="1355755"/>
    <lineage>
        <taxon>Bacteria</taxon>
        <taxon>Bacillati</taxon>
        <taxon>Bacillota</taxon>
        <taxon>Bacilli</taxon>
        <taxon>Bacillales</taxon>
        <taxon>Paenibacillaceae</taxon>
        <taxon>Paenibacillus</taxon>
    </lineage>
</organism>